<dbReference type="Pfam" id="PF13508">
    <property type="entry name" value="Acetyltransf_7"/>
    <property type="match status" value="1"/>
</dbReference>
<dbReference type="EMBL" id="LT629711">
    <property type="protein sequence ID" value="SDP72839.1"/>
    <property type="molecule type" value="Genomic_DNA"/>
</dbReference>
<dbReference type="OrthoDB" id="9797178at2"/>
<keyword evidence="3" id="KW-1185">Reference proteome</keyword>
<name>A0A1H0V2T5_9MICO</name>
<dbReference type="Proteomes" id="UP000199077">
    <property type="component" value="Chromosome I"/>
</dbReference>
<dbReference type="InterPro" id="IPR000182">
    <property type="entry name" value="GNAT_dom"/>
</dbReference>
<feature type="domain" description="N-acetyltransferase" evidence="1">
    <location>
        <begin position="1"/>
        <end position="159"/>
    </location>
</feature>
<sequence length="180" mass="19037">MFIRQELPGDEGVVRALHRRAFAKPATDDAPAVDGSLEANLVDELRADGDLLAPLCLVAECEGRVVGHVAMSRCRLDDRPAPLAALGPLGVDPDHQASGVGSALMHATIAAADAVGQRGIVLLGHPTYYPRFGFGPAADHGITPPQDWGPAYFMLRRLGSWGDGLSGAFRYAPAFERLDG</sequence>
<gene>
    <name evidence="2" type="ORF">SAMN04489867_3642</name>
</gene>
<dbReference type="AlphaFoldDB" id="A0A1H0V2T5"/>
<keyword evidence="2" id="KW-0808">Transferase</keyword>
<dbReference type="RefSeq" id="WP_091788737.1">
    <property type="nucleotide sequence ID" value="NZ_LT629711.1"/>
</dbReference>
<dbReference type="Gene3D" id="3.40.630.30">
    <property type="match status" value="1"/>
</dbReference>
<reference evidence="3" key="1">
    <citation type="submission" date="2016-10" db="EMBL/GenBank/DDBJ databases">
        <authorList>
            <person name="Varghese N."/>
            <person name="Submissions S."/>
        </authorList>
    </citation>
    <scope>NUCLEOTIDE SEQUENCE [LARGE SCALE GENOMIC DNA]</scope>
    <source>
        <strain evidence="3">DSM 22329</strain>
    </source>
</reference>
<dbReference type="CDD" id="cd04301">
    <property type="entry name" value="NAT_SF"/>
    <property type="match status" value="1"/>
</dbReference>
<proteinExistence type="predicted"/>
<organism evidence="2 3">
    <name type="scientific">Pedococcus dokdonensis</name>
    <dbReference type="NCBI Taxonomy" id="443156"/>
    <lineage>
        <taxon>Bacteria</taxon>
        <taxon>Bacillati</taxon>
        <taxon>Actinomycetota</taxon>
        <taxon>Actinomycetes</taxon>
        <taxon>Micrococcales</taxon>
        <taxon>Intrasporangiaceae</taxon>
        <taxon>Pedococcus</taxon>
    </lineage>
</organism>
<evidence type="ECO:0000313" key="3">
    <source>
        <dbReference type="Proteomes" id="UP000199077"/>
    </source>
</evidence>
<dbReference type="InterPro" id="IPR016181">
    <property type="entry name" value="Acyl_CoA_acyltransferase"/>
</dbReference>
<evidence type="ECO:0000313" key="2">
    <source>
        <dbReference type="EMBL" id="SDP72839.1"/>
    </source>
</evidence>
<dbReference type="SUPFAM" id="SSF55729">
    <property type="entry name" value="Acyl-CoA N-acyltransferases (Nat)"/>
    <property type="match status" value="1"/>
</dbReference>
<accession>A0A1H0V2T5</accession>
<dbReference type="PROSITE" id="PS51186">
    <property type="entry name" value="GNAT"/>
    <property type="match status" value="1"/>
</dbReference>
<evidence type="ECO:0000259" key="1">
    <source>
        <dbReference type="PROSITE" id="PS51186"/>
    </source>
</evidence>
<protein>
    <submittedName>
        <fullName evidence="2">Putative acetyltransferase</fullName>
    </submittedName>
</protein>
<dbReference type="GO" id="GO:0016747">
    <property type="term" value="F:acyltransferase activity, transferring groups other than amino-acyl groups"/>
    <property type="evidence" value="ECO:0007669"/>
    <property type="project" value="InterPro"/>
</dbReference>
<dbReference type="STRING" id="443156.SAMN04489867_3642"/>